<evidence type="ECO:0000256" key="2">
    <source>
        <dbReference type="ARBA" id="ARBA00022857"/>
    </source>
</evidence>
<dbReference type="InterPro" id="IPR002734">
    <property type="entry name" value="RibDG_C"/>
</dbReference>
<dbReference type="InterPro" id="IPR050765">
    <property type="entry name" value="Riboflavin_Biosynth_HTPR"/>
</dbReference>
<dbReference type="PANTHER" id="PTHR38011:SF7">
    <property type="entry name" value="2,5-DIAMINO-6-RIBOSYLAMINO-4(3H)-PYRIMIDINONE 5'-PHOSPHATE REDUCTASE"/>
    <property type="match status" value="1"/>
</dbReference>
<reference evidence="5" key="1">
    <citation type="submission" date="2022-07" db="EMBL/GenBank/DDBJ databases">
        <title>Taxonomic analysis of Microcella humidisoli nov. sp., isolated from riverside soil.</title>
        <authorList>
            <person name="Molina K.M."/>
            <person name="Kim S.B."/>
        </authorList>
    </citation>
    <scope>NUCLEOTIDE SEQUENCE</scope>
    <source>
        <strain evidence="5">MMS21-STM10</strain>
    </source>
</reference>
<proteinExistence type="predicted"/>
<keyword evidence="6" id="KW-1185">Reference proteome</keyword>
<dbReference type="PANTHER" id="PTHR38011">
    <property type="entry name" value="DIHYDROFOLATE REDUCTASE FAMILY PROTEIN (AFU_ORTHOLOGUE AFUA_8G06820)"/>
    <property type="match status" value="1"/>
</dbReference>
<evidence type="ECO:0000256" key="1">
    <source>
        <dbReference type="ARBA" id="ARBA00005104"/>
    </source>
</evidence>
<dbReference type="InterPro" id="IPR024072">
    <property type="entry name" value="DHFR-like_dom_sf"/>
</dbReference>
<keyword evidence="3" id="KW-0560">Oxidoreductase</keyword>
<dbReference type="SUPFAM" id="SSF53597">
    <property type="entry name" value="Dihydrofolate reductase-like"/>
    <property type="match status" value="1"/>
</dbReference>
<name>A0ABY5FWT4_9MICO</name>
<dbReference type="EMBL" id="CP101497">
    <property type="protein sequence ID" value="UTT62402.1"/>
    <property type="molecule type" value="Genomic_DNA"/>
</dbReference>
<dbReference type="Proteomes" id="UP001060039">
    <property type="component" value="Chromosome"/>
</dbReference>
<dbReference type="RefSeq" id="WP_255159545.1">
    <property type="nucleotide sequence ID" value="NZ_CP101497.1"/>
</dbReference>
<keyword evidence="2" id="KW-0521">NADP</keyword>
<evidence type="ECO:0000259" key="4">
    <source>
        <dbReference type="Pfam" id="PF01872"/>
    </source>
</evidence>
<organism evidence="5 6">
    <name type="scientific">Microcella humidisoli</name>
    <dbReference type="NCBI Taxonomy" id="2963406"/>
    <lineage>
        <taxon>Bacteria</taxon>
        <taxon>Bacillati</taxon>
        <taxon>Actinomycetota</taxon>
        <taxon>Actinomycetes</taxon>
        <taxon>Micrococcales</taxon>
        <taxon>Microbacteriaceae</taxon>
        <taxon>Microcella</taxon>
    </lineage>
</organism>
<sequence length="238" mass="25159">MMLRRVVPVEGSALDVEHPDARRTLLDWYAPHSPEHVRLSFVTTLDGRAAGTDGTSESLTSRTDRMILGVIREHADVVLVGAATVRREGLRRPRRAALAIVSASGDLRGHRLDADDRTAPVIVLTTEAAAARAADAVPDATVIPLATGPDGRLPITTIVDVLRSRGLAGIAAEGGPALAGQLRAAGLVDELCLTVMPRLGGPMIPLLGDGDAEVSRLTAVQLLVDDEGAQYGRWRLEP</sequence>
<dbReference type="Pfam" id="PF01872">
    <property type="entry name" value="RibD_C"/>
    <property type="match status" value="1"/>
</dbReference>
<evidence type="ECO:0000313" key="6">
    <source>
        <dbReference type="Proteomes" id="UP001060039"/>
    </source>
</evidence>
<evidence type="ECO:0000256" key="3">
    <source>
        <dbReference type="ARBA" id="ARBA00023002"/>
    </source>
</evidence>
<protein>
    <submittedName>
        <fullName evidence="5">Dihydrofolate reductase family protein</fullName>
    </submittedName>
</protein>
<feature type="domain" description="Bacterial bifunctional deaminase-reductase C-terminal" evidence="4">
    <location>
        <begin position="36"/>
        <end position="229"/>
    </location>
</feature>
<dbReference type="Gene3D" id="3.40.430.10">
    <property type="entry name" value="Dihydrofolate Reductase, subunit A"/>
    <property type="match status" value="1"/>
</dbReference>
<gene>
    <name evidence="5" type="ORF">NNL39_12210</name>
</gene>
<accession>A0ABY5FWT4</accession>
<evidence type="ECO:0000313" key="5">
    <source>
        <dbReference type="EMBL" id="UTT62402.1"/>
    </source>
</evidence>
<comment type="pathway">
    <text evidence="1">Cofactor biosynthesis; riboflavin biosynthesis.</text>
</comment>